<dbReference type="SMART" id="SM00635">
    <property type="entry name" value="BID_2"/>
    <property type="match status" value="2"/>
</dbReference>
<dbReference type="Proteomes" id="UP001628220">
    <property type="component" value="Unassembled WGS sequence"/>
</dbReference>
<protein>
    <recommendedName>
        <fullName evidence="2">BIG2 domain-containing protein</fullName>
    </recommendedName>
</protein>
<evidence type="ECO:0000313" key="3">
    <source>
        <dbReference type="EMBL" id="GAB1251206.1"/>
    </source>
</evidence>
<dbReference type="InterPro" id="IPR008964">
    <property type="entry name" value="Invasin/intimin_cell_adhesion"/>
</dbReference>
<proteinExistence type="predicted"/>
<evidence type="ECO:0000259" key="2">
    <source>
        <dbReference type="SMART" id="SM00635"/>
    </source>
</evidence>
<dbReference type="Gene3D" id="2.60.40.1080">
    <property type="match status" value="2"/>
</dbReference>
<feature type="signal peptide" evidence="1">
    <location>
        <begin position="1"/>
        <end position="20"/>
    </location>
</feature>
<feature type="domain" description="BIG2" evidence="2">
    <location>
        <begin position="31"/>
        <end position="109"/>
    </location>
</feature>
<organism evidence="3 4">
    <name type="scientific">Porphyromonas miyakawae</name>
    <dbReference type="NCBI Taxonomy" id="3137470"/>
    <lineage>
        <taxon>Bacteria</taxon>
        <taxon>Pseudomonadati</taxon>
        <taxon>Bacteroidota</taxon>
        <taxon>Bacteroidia</taxon>
        <taxon>Bacteroidales</taxon>
        <taxon>Porphyromonadaceae</taxon>
        <taxon>Porphyromonas</taxon>
    </lineage>
</organism>
<gene>
    <name evidence="3" type="ORF">Tsumi_03100</name>
</gene>
<keyword evidence="1" id="KW-0732">Signal</keyword>
<dbReference type="SUPFAM" id="SSF49373">
    <property type="entry name" value="Invasin/intimin cell-adhesion fragments"/>
    <property type="match status" value="2"/>
</dbReference>
<feature type="domain" description="BIG2" evidence="2">
    <location>
        <begin position="124"/>
        <end position="207"/>
    </location>
</feature>
<dbReference type="RefSeq" id="WP_411915018.1">
    <property type="nucleotide sequence ID" value="NZ_BAAFSF010000001.1"/>
</dbReference>
<evidence type="ECO:0000256" key="1">
    <source>
        <dbReference type="SAM" id="SignalP"/>
    </source>
</evidence>
<name>A0ABQ0E0H7_9PORP</name>
<sequence length="425" mass="46111">MKKLLFACASLALVSFFAVSCGSDEPDSPKDKVSIALAPNEVSIAVGQESAPISVAVTPEARKGDIVWEVADKTIATFDAASLKVTGVKEGATMLTAKIMDKKGNEEAKAQVNIKVTAKGKEPEKITLSITPASLTLAPEETTTITVNVQPENAEYTEIKVLTSNPEVATITAKAGQKNVFDVKGIATGEATLTASIGDASATCAVKVHVALKGKVINGFYFTDQLQPFDLTDITAAEDSMGRKICNTEKNVYTFWPEPMPSTKDPIFALMYYTDNSATYGTSNFIGHVTEGVMAYFDKDWGNGIDLSKPLVINPNDMAQFSENEAAYMIFVMDLFGLDHKKQKFYRTTMGDGTRCIAITVEPLMPKHFLLFNQFDLNGENALDIVLMSQKSFFSESASYNGAGAIKMKAAYEQCILSSFDMRLR</sequence>
<accession>A0ABQ0E0H7</accession>
<evidence type="ECO:0000313" key="4">
    <source>
        <dbReference type="Proteomes" id="UP001628220"/>
    </source>
</evidence>
<reference evidence="3 4" key="1">
    <citation type="journal article" date="2025" name="Int. J. Syst. Evol. Microbiol.">
        <title>Desulfovibrio falkowii sp. nov., Porphyromonas miyakawae sp. nov., Mediterraneibacter flintii sp. nov. and Owariibacterium komagatae gen. nov., sp. nov., isolated from human faeces.</title>
        <authorList>
            <person name="Hamaguchi T."/>
            <person name="Ohara M."/>
            <person name="Hisatomi A."/>
            <person name="Sekiguchi K."/>
            <person name="Takeda J.I."/>
            <person name="Ueyama J."/>
            <person name="Ito M."/>
            <person name="Nishiwaki H."/>
            <person name="Ogi T."/>
            <person name="Hirayama M."/>
            <person name="Ohkuma M."/>
            <person name="Sakamoto M."/>
            <person name="Ohno K."/>
        </authorList>
    </citation>
    <scope>NUCLEOTIDE SEQUENCE [LARGE SCALE GENOMIC DNA]</scope>
    <source>
        <strain evidence="3 4">13CB11C</strain>
    </source>
</reference>
<dbReference type="PROSITE" id="PS51257">
    <property type="entry name" value="PROKAR_LIPOPROTEIN"/>
    <property type="match status" value="1"/>
</dbReference>
<keyword evidence="4" id="KW-1185">Reference proteome</keyword>
<dbReference type="Pfam" id="PF02368">
    <property type="entry name" value="Big_2"/>
    <property type="match status" value="2"/>
</dbReference>
<feature type="chain" id="PRO_5045990209" description="BIG2 domain-containing protein" evidence="1">
    <location>
        <begin position="21"/>
        <end position="425"/>
    </location>
</feature>
<dbReference type="InterPro" id="IPR003343">
    <property type="entry name" value="Big_2"/>
</dbReference>
<comment type="caution">
    <text evidence="3">The sequence shown here is derived from an EMBL/GenBank/DDBJ whole genome shotgun (WGS) entry which is preliminary data.</text>
</comment>
<dbReference type="EMBL" id="BAAFSF010000001">
    <property type="protein sequence ID" value="GAB1251206.1"/>
    <property type="molecule type" value="Genomic_DNA"/>
</dbReference>